<sequence length="195" mass="21691">MRNFNKITVAAILVMVLVLGYYFAGDYRATPLAAAKAHSDVGKNAEPLGDVDFGWSKVYILDTDKGPRTVISIKSSLLWRAPVAVHIEKSADPIETVGWMSYTDNRGQAAVLAVETTDPQIAFIEAGPKDDRVRKEITEGSPAIFSWHKAIQANNELNAIALSTDGMPLYEYRYPKNTNVFRSEEFKWYSVDGDQ</sequence>
<dbReference type="PATRIC" id="fig|49338.4.peg.1187"/>
<proteinExistence type="predicted"/>
<evidence type="ECO:0000256" key="1">
    <source>
        <dbReference type="SAM" id="Phobius"/>
    </source>
</evidence>
<feature type="transmembrane region" description="Helical" evidence="1">
    <location>
        <begin position="7"/>
        <end position="24"/>
    </location>
</feature>
<protein>
    <submittedName>
        <fullName evidence="2">Uncharacterized protein</fullName>
    </submittedName>
</protein>
<keyword evidence="1" id="KW-1133">Transmembrane helix</keyword>
<dbReference type="AlphaFoldDB" id="A0A098AWH8"/>
<dbReference type="OMA" id="TIQWHEY"/>
<keyword evidence="1" id="KW-0812">Transmembrane</keyword>
<dbReference type="EMBL" id="LK996017">
    <property type="protein sequence ID" value="CDX00984.1"/>
    <property type="molecule type" value="Genomic_DNA"/>
</dbReference>
<reference evidence="2" key="1">
    <citation type="submission" date="2014-07" db="EMBL/GenBank/DDBJ databases">
        <authorList>
            <person name="Hornung V.Bastian."/>
        </authorList>
    </citation>
    <scope>NUCLEOTIDE SEQUENCE</scope>
    <source>
        <strain evidence="2">PCE-S</strain>
    </source>
</reference>
<name>A0A098AWH8_DESHA</name>
<dbReference type="RefSeq" id="WP_005814215.1">
    <property type="nucleotide sequence ID" value="NZ_CABKQQ010000051.1"/>
</dbReference>
<evidence type="ECO:0000313" key="2">
    <source>
        <dbReference type="EMBL" id="CDX00984.1"/>
    </source>
</evidence>
<gene>
    <name evidence="2" type="ORF">DPCES_1097</name>
</gene>
<organism evidence="2">
    <name type="scientific">Desulfitobacterium hafniense</name>
    <name type="common">Desulfitobacterium frappieri</name>
    <dbReference type="NCBI Taxonomy" id="49338"/>
    <lineage>
        <taxon>Bacteria</taxon>
        <taxon>Bacillati</taxon>
        <taxon>Bacillota</taxon>
        <taxon>Clostridia</taxon>
        <taxon>Eubacteriales</taxon>
        <taxon>Desulfitobacteriaceae</taxon>
        <taxon>Desulfitobacterium</taxon>
    </lineage>
</organism>
<keyword evidence="1" id="KW-0472">Membrane</keyword>
<accession>A0A098AWH8</accession>